<reference evidence="6 7" key="1">
    <citation type="submission" date="2017-12" db="EMBL/GenBank/DDBJ databases">
        <title>Characterization of six clinical isolates of Enterochimera gen. nov., a novel genus of the Yersiniaciae family and the three species Enterochimera arupensis sp. nov., Enterochimera coloradensis sp. nov, and Enterochimera californica sp. nov.</title>
        <authorList>
            <person name="Rossi A."/>
            <person name="Fisher M."/>
        </authorList>
    </citation>
    <scope>NUCLEOTIDE SEQUENCE [LARGE SCALE GENOMIC DNA]</scope>
    <source>
        <strain evidence="7">2015-Iso6</strain>
    </source>
</reference>
<dbReference type="AlphaFoldDB" id="A0A2N5DZ84"/>
<comment type="similarity">
    <text evidence="1">Belongs to the stealth family.</text>
</comment>
<evidence type="ECO:0000256" key="3">
    <source>
        <dbReference type="ARBA" id="ARBA00023169"/>
    </source>
</evidence>
<sequence length="364" mass="42132">MRKLKKFVKSPSLFLRDYFNKRYPIVRNEINCPQEEERILIAHDDALESLIAVNFPIDVVFTWVDNSDPQWQQRYQHHKGQAGTNVGRYATDAARFSNHDELYYSLKSVQKHLPWVRNIFIVTDNQVPAWFKPSAQVTLVDHRDIMDEACLPTFNSHVIEAHLHRIPGLAEHFIYFNDDVFVARNLAAGHFFKGNGIASLFVSSKSLQSMQQRGISTPTLSASLHCQTLLAAHHQHFIDTPLVHTYIPLRKSMFEESWRLYRKEIDAFISNKFRTDQDLNLATFLVPWLTYIYGQAVPARDICYYFNIRSPAATSHYRALRAGKRTGLLPHSFCANDFNTQKPPLANYHALLNSALQYHIENEN</sequence>
<name>A0A2N5DZ84_9GAMM</name>
<accession>A0A2N5DZ84</accession>
<dbReference type="PANTHER" id="PTHR24045">
    <property type="match status" value="1"/>
</dbReference>
<dbReference type="OrthoDB" id="9776077at2"/>
<evidence type="ECO:0000313" key="6">
    <source>
        <dbReference type="EMBL" id="PLR33040.1"/>
    </source>
</evidence>
<protein>
    <submittedName>
        <fullName evidence="6">Capsule biosynthesis protein CapC</fullName>
    </submittedName>
</protein>
<keyword evidence="7" id="KW-1185">Reference proteome</keyword>
<dbReference type="EMBL" id="PJZF01000018">
    <property type="protein sequence ID" value="PLR33040.1"/>
    <property type="molecule type" value="Genomic_DNA"/>
</dbReference>
<feature type="domain" description="Stealth protein CR1 conserved region 1" evidence="5">
    <location>
        <begin position="55"/>
        <end position="75"/>
    </location>
</feature>
<dbReference type="PANTHER" id="PTHR24045:SF0">
    <property type="entry name" value="N-ACETYLGLUCOSAMINE-1-PHOSPHOTRANSFERASE SUBUNITS ALPHA_BETA"/>
    <property type="match status" value="1"/>
</dbReference>
<dbReference type="InterPro" id="IPR031358">
    <property type="entry name" value="Stealth_CR1"/>
</dbReference>
<dbReference type="Proteomes" id="UP000234240">
    <property type="component" value="Unassembled WGS sequence"/>
</dbReference>
<feature type="domain" description="Stealth protein CR2 conserved region 2" evidence="4">
    <location>
        <begin position="95"/>
        <end position="197"/>
    </location>
</feature>
<evidence type="ECO:0000256" key="2">
    <source>
        <dbReference type="ARBA" id="ARBA00022679"/>
    </source>
</evidence>
<evidence type="ECO:0000259" key="5">
    <source>
        <dbReference type="Pfam" id="PF17101"/>
    </source>
</evidence>
<dbReference type="Pfam" id="PF11380">
    <property type="entry name" value="Stealth_CR2"/>
    <property type="match status" value="1"/>
</dbReference>
<evidence type="ECO:0000259" key="4">
    <source>
        <dbReference type="Pfam" id="PF11380"/>
    </source>
</evidence>
<comment type="caution">
    <text evidence="6">The sequence shown here is derived from an EMBL/GenBank/DDBJ whole genome shotgun (WGS) entry which is preliminary data.</text>
</comment>
<dbReference type="Pfam" id="PF17101">
    <property type="entry name" value="Stealth_CR1"/>
    <property type="match status" value="1"/>
</dbReference>
<organism evidence="6 7">
    <name type="scientific">Chimaeribacter californicus</name>
    <dbReference type="NCBI Taxonomy" id="2060067"/>
    <lineage>
        <taxon>Bacteria</taxon>
        <taxon>Pseudomonadati</taxon>
        <taxon>Pseudomonadota</taxon>
        <taxon>Gammaproteobacteria</taxon>
        <taxon>Enterobacterales</taxon>
        <taxon>Yersiniaceae</taxon>
        <taxon>Chimaeribacter</taxon>
    </lineage>
</organism>
<dbReference type="GO" id="GO:0016772">
    <property type="term" value="F:transferase activity, transferring phosphorus-containing groups"/>
    <property type="evidence" value="ECO:0007669"/>
    <property type="project" value="InterPro"/>
</dbReference>
<keyword evidence="3" id="KW-0270">Exopolysaccharide synthesis</keyword>
<dbReference type="InterPro" id="IPR021520">
    <property type="entry name" value="Stealth_CR2"/>
</dbReference>
<dbReference type="GO" id="GO:0000271">
    <property type="term" value="P:polysaccharide biosynthetic process"/>
    <property type="evidence" value="ECO:0007669"/>
    <property type="project" value="UniProtKB-KW"/>
</dbReference>
<dbReference type="RefSeq" id="WP_101817682.1">
    <property type="nucleotide sequence ID" value="NZ_PJZF01000018.1"/>
</dbReference>
<keyword evidence="2" id="KW-0808">Transferase</keyword>
<evidence type="ECO:0000313" key="7">
    <source>
        <dbReference type="Proteomes" id="UP000234240"/>
    </source>
</evidence>
<evidence type="ECO:0000256" key="1">
    <source>
        <dbReference type="ARBA" id="ARBA00007583"/>
    </source>
</evidence>
<proteinExistence type="inferred from homology"/>
<dbReference type="InterPro" id="IPR047141">
    <property type="entry name" value="Stealth"/>
</dbReference>
<gene>
    <name evidence="6" type="ORF">CYR55_17665</name>
</gene>